<evidence type="ECO:0000256" key="6">
    <source>
        <dbReference type="ARBA" id="ARBA00023242"/>
    </source>
</evidence>
<proteinExistence type="predicted"/>
<comment type="subcellular location">
    <subcellularLocation>
        <location evidence="1">Nucleus</location>
    </subcellularLocation>
</comment>
<feature type="domain" description="C2H2-type" evidence="9">
    <location>
        <begin position="868"/>
        <end position="896"/>
    </location>
</feature>
<feature type="domain" description="C2H2-type" evidence="9">
    <location>
        <begin position="1525"/>
        <end position="1552"/>
    </location>
</feature>
<feature type="domain" description="C2H2-type" evidence="9">
    <location>
        <begin position="290"/>
        <end position="317"/>
    </location>
</feature>
<feature type="domain" description="C2H2-type" evidence="9">
    <location>
        <begin position="812"/>
        <end position="835"/>
    </location>
</feature>
<feature type="region of interest" description="Disordered" evidence="8">
    <location>
        <begin position="890"/>
        <end position="920"/>
    </location>
</feature>
<feature type="compositionally biased region" description="Polar residues" evidence="8">
    <location>
        <begin position="1434"/>
        <end position="1451"/>
    </location>
</feature>
<dbReference type="PROSITE" id="PS00028">
    <property type="entry name" value="ZINC_FINGER_C2H2_1"/>
    <property type="match status" value="28"/>
</dbReference>
<evidence type="ECO:0000259" key="9">
    <source>
        <dbReference type="PROSITE" id="PS50157"/>
    </source>
</evidence>
<evidence type="ECO:0000256" key="5">
    <source>
        <dbReference type="ARBA" id="ARBA00022833"/>
    </source>
</evidence>
<dbReference type="PANTHER" id="PTHR24376">
    <property type="entry name" value="ZINC FINGER PROTEIN"/>
    <property type="match status" value="1"/>
</dbReference>
<dbReference type="GO" id="GO:0000978">
    <property type="term" value="F:RNA polymerase II cis-regulatory region sequence-specific DNA binding"/>
    <property type="evidence" value="ECO:0007669"/>
    <property type="project" value="TreeGrafter"/>
</dbReference>
<feature type="domain" description="C2H2-type" evidence="9">
    <location>
        <begin position="1298"/>
        <end position="1325"/>
    </location>
</feature>
<feature type="domain" description="C2H2-type" evidence="9">
    <location>
        <begin position="664"/>
        <end position="691"/>
    </location>
</feature>
<protein>
    <recommendedName>
        <fullName evidence="9">C2H2-type domain-containing protein</fullName>
    </recommendedName>
</protein>
<keyword evidence="2" id="KW-0479">Metal-binding</keyword>
<dbReference type="Gene3D" id="3.30.160.60">
    <property type="entry name" value="Classic Zinc Finger"/>
    <property type="match status" value="16"/>
</dbReference>
<dbReference type="PROSITE" id="PS50157">
    <property type="entry name" value="ZINC_FINGER_C2H2_2"/>
    <property type="match status" value="23"/>
</dbReference>
<feature type="domain" description="C2H2-type" evidence="9">
    <location>
        <begin position="1497"/>
        <end position="1525"/>
    </location>
</feature>
<feature type="domain" description="C2H2-type" evidence="9">
    <location>
        <begin position="346"/>
        <end position="373"/>
    </location>
</feature>
<dbReference type="SUPFAM" id="SSF57667">
    <property type="entry name" value="beta-beta-alpha zinc fingers"/>
    <property type="match status" value="14"/>
</dbReference>
<dbReference type="GO" id="GO:0001228">
    <property type="term" value="F:DNA-binding transcription activator activity, RNA polymerase II-specific"/>
    <property type="evidence" value="ECO:0007669"/>
    <property type="project" value="TreeGrafter"/>
</dbReference>
<dbReference type="Pfam" id="PF13912">
    <property type="entry name" value="zf-C2H2_6"/>
    <property type="match status" value="4"/>
</dbReference>
<feature type="compositionally biased region" description="Low complexity" evidence="8">
    <location>
        <begin position="244"/>
        <end position="253"/>
    </location>
</feature>
<feature type="compositionally biased region" description="Low complexity" evidence="8">
    <location>
        <begin position="1609"/>
        <end position="1619"/>
    </location>
</feature>
<feature type="compositionally biased region" description="Basic and acidic residues" evidence="8">
    <location>
        <begin position="1011"/>
        <end position="1032"/>
    </location>
</feature>
<dbReference type="SMART" id="SM00355">
    <property type="entry name" value="ZnF_C2H2"/>
    <property type="match status" value="34"/>
</dbReference>
<dbReference type="EnsemblMetazoa" id="G35084.2">
    <property type="protein sequence ID" value="G35084.2:cds"/>
    <property type="gene ID" value="G35084"/>
</dbReference>
<keyword evidence="3" id="KW-0677">Repeat</keyword>
<evidence type="ECO:0000256" key="7">
    <source>
        <dbReference type="PROSITE-ProRule" id="PRU00042"/>
    </source>
</evidence>
<feature type="domain" description="C2H2-type" evidence="9">
    <location>
        <begin position="1056"/>
        <end position="1083"/>
    </location>
</feature>
<organism evidence="10 11">
    <name type="scientific">Magallana gigas</name>
    <name type="common">Pacific oyster</name>
    <name type="synonym">Crassostrea gigas</name>
    <dbReference type="NCBI Taxonomy" id="29159"/>
    <lineage>
        <taxon>Eukaryota</taxon>
        <taxon>Metazoa</taxon>
        <taxon>Spiralia</taxon>
        <taxon>Lophotrochozoa</taxon>
        <taxon>Mollusca</taxon>
        <taxon>Bivalvia</taxon>
        <taxon>Autobranchia</taxon>
        <taxon>Pteriomorphia</taxon>
        <taxon>Ostreida</taxon>
        <taxon>Ostreoidea</taxon>
        <taxon>Ostreidae</taxon>
        <taxon>Magallana</taxon>
    </lineage>
</organism>
<evidence type="ECO:0000256" key="2">
    <source>
        <dbReference type="ARBA" id="ARBA00022723"/>
    </source>
</evidence>
<feature type="region of interest" description="Disordered" evidence="8">
    <location>
        <begin position="242"/>
        <end position="271"/>
    </location>
</feature>
<sequence length="1619" mass="183484">MIERNPAGTASMHRLPQESWIGSFIIVPYTQLTRLKLPVLIRRSARVARDLEPRSCRCAPNSQWTLPRGCFSYSAIQYLFLTSTAKIPHAVFKLSEENCKRFFFLTAGSNRQRCTYEYGYYCGNMSRRKQARPRLCKRDEEEEENGNLLPNVTEDVDHITQDSPDSSQEVPGFTLTAEGPSDLDMTGPAAKIAKFDSDDASDLRCDTCGALFCNLTQFMDHRNFECTSGNGPQWTIDNLAINMGSQPDSPSSEDSGDETPGLDLPLSPGMENLTPEDVPGVVGVSQTNPYGCQFCDKAFPRLSFLKIHEQIHSDQLPFKCSVCSRRFRHKRSRDRHVKLHTGEKKYKCPQCQAAFVRSDHLKSHMKTHDSSRVSFQCEICQQTFTSLDVMMSHMTTHEHQADSNKGMNLNCMYCPLSFTNLSDFRYHLMTHEKVSSQNFLCSLCGSVFPTQDDLDNHVEKVHLDETRNKCPLCSEVFGNLYDLYVHMSSHESDIKGQLACQSKPLNGPSLQGELLVCPYCFCSDFDTLEVLEIHMQSVHSVKPAEVYTCNYCNAPYKNLYSLHEHMRAVHQNQPCLDIKYPCSLCSRQFGSIETLIQHKRALHPNEHRKSKAELLKHAVLDHPRYDQEKQKKLHTQTNLKIPTPRKSNFTKSGFRGSDHTKAEMTCEQCNSRFSDFLQFQNHLKLHIEAKAPLKLQEALSSPGISSGLSPVSVSSSLSPGVSGLPCKHCSLQFPNEEQLEKHIVSHYLSVSTEYGCTTCVKLFSKPDELQKHLMDIHAHHLYRCALCKEIFDSKVNIQVHFAIKHSNECKLYRCSKCDSVFRSEVEWTAHVRVNHLQIAKPFRCLFCKDSFSSEMELQCHLTTHSRPFKCSMCSESFHVEYLLDKHVQSVHSSEDGTDRQTPSQRVSDRGTPKSQHQQNVKVKVEKDLMELSFGGNKDSHLNEVNFFSPRSSPGIWKSSDLTFTCNICDMKFSHHPALLSHKAHDHGLSAILKAVSGEQLTDIKPQTLLDNQHRENREKDPSPDPPISKDKVSVSSVETPPPKSLSLFMSPDRVNVSCLYCSQTFKNRTEMDKHMKIHLNNGDEKCNICDRVFPTPSILAEHKLTHCKIREGNVCVLCKVALKSEEQFYIHTQEHGFQSNYIQCLICRQTLVSMVELQMHGRHHFQANSNSFTCCVCLEAFKTKENLVSKVNASGRNYFVCKVCYHGSKSLYHCETCGDSFLNPLQLEAHVVTHHGRKQDHTCHKCQATFQSSLLLKAHNLTHHSFDSSSDVTCNQCPASFSSHSQLEAHQQVHKKSYTCIKCQESFDSEEDIQQHVASHVMKEGNIHECKLCSLSFTSPAKLQCHLIEHSYQNSEFRCSICCQLFTSAADIQQHAVEHGLGARRFACLDCSQKFFFSAELENHQICHHGRSGDNGKSRKPQLVNGKEHRVKQENSQQDKSPESVSNTKQNGTSVELKCPACEQVLLKISDLVSHIHEHCEALGNGKPESALHRGPVCCPDCKSQFSNLMELRDHLKTEHTEIKLSCSMCKKSFSHPKTLKLHMRLHNSSKGYECSICHKRFTRKENRKAHMKTHKGFKTTLYQCLTETNKKTVDGLNGGSKLEESASEAELSSVNGAE</sequence>
<feature type="domain" description="C2H2-type" evidence="9">
    <location>
        <begin position="318"/>
        <end position="345"/>
    </location>
</feature>
<feature type="region of interest" description="Disordered" evidence="8">
    <location>
        <begin position="1002"/>
        <end position="1044"/>
    </location>
</feature>
<dbReference type="InterPro" id="IPR013087">
    <property type="entry name" value="Znf_C2H2_type"/>
</dbReference>
<feature type="domain" description="C2H2-type" evidence="9">
    <location>
        <begin position="1084"/>
        <end position="1111"/>
    </location>
</feature>
<evidence type="ECO:0000313" key="11">
    <source>
        <dbReference type="Proteomes" id="UP000005408"/>
    </source>
</evidence>
<dbReference type="GO" id="GO:0005634">
    <property type="term" value="C:nucleus"/>
    <property type="evidence" value="ECO:0007669"/>
    <property type="project" value="UniProtKB-SubCell"/>
</dbReference>
<feature type="domain" description="C2H2-type" evidence="9">
    <location>
        <begin position="375"/>
        <end position="402"/>
    </location>
</feature>
<feature type="domain" description="C2H2-type" evidence="9">
    <location>
        <begin position="1553"/>
        <end position="1580"/>
    </location>
</feature>
<dbReference type="FunFam" id="3.30.160.60:FF:000736">
    <property type="entry name" value="Zinc finger protein 423"/>
    <property type="match status" value="1"/>
</dbReference>
<evidence type="ECO:0000256" key="1">
    <source>
        <dbReference type="ARBA" id="ARBA00004123"/>
    </source>
</evidence>
<feature type="domain" description="C2H2-type" evidence="9">
    <location>
        <begin position="1328"/>
        <end position="1355"/>
    </location>
</feature>
<keyword evidence="11" id="KW-1185">Reference proteome</keyword>
<feature type="compositionally biased region" description="Basic and acidic residues" evidence="8">
    <location>
        <begin position="1408"/>
        <end position="1417"/>
    </location>
</feature>
<dbReference type="Pfam" id="PF00096">
    <property type="entry name" value="zf-C2H2"/>
    <property type="match status" value="6"/>
</dbReference>
<feature type="domain" description="C2H2-type" evidence="9">
    <location>
        <begin position="439"/>
        <end position="467"/>
    </location>
</feature>
<evidence type="ECO:0000256" key="3">
    <source>
        <dbReference type="ARBA" id="ARBA00022737"/>
    </source>
</evidence>
<evidence type="ECO:0000256" key="8">
    <source>
        <dbReference type="SAM" id="MobiDB-lite"/>
    </source>
</evidence>
<feature type="domain" description="C2H2-type" evidence="9">
    <location>
        <begin position="580"/>
        <end position="608"/>
    </location>
</feature>
<evidence type="ECO:0000313" key="10">
    <source>
        <dbReference type="EnsemblMetazoa" id="G35084.2:cds"/>
    </source>
</evidence>
<feature type="region of interest" description="Disordered" evidence="8">
    <location>
        <begin position="1596"/>
        <end position="1619"/>
    </location>
</feature>
<name>A0A8W8MU65_MAGGI</name>
<feature type="domain" description="C2H2-type" evidence="9">
    <location>
        <begin position="1212"/>
        <end position="1239"/>
    </location>
</feature>
<keyword evidence="4 7" id="KW-0863">Zinc-finger</keyword>
<feature type="domain" description="C2H2-type" evidence="9">
    <location>
        <begin position="782"/>
        <end position="810"/>
    </location>
</feature>
<feature type="domain" description="C2H2-type" evidence="9">
    <location>
        <begin position="1386"/>
        <end position="1413"/>
    </location>
</feature>
<keyword evidence="5" id="KW-0862">Zinc</keyword>
<feature type="region of interest" description="Disordered" evidence="8">
    <location>
        <begin position="1408"/>
        <end position="1451"/>
    </location>
</feature>
<dbReference type="PANTHER" id="PTHR24376:SF216">
    <property type="entry name" value="ZINC FINGER PROTEIN 420-LIKE"/>
    <property type="match status" value="1"/>
</dbReference>
<dbReference type="InterPro" id="IPR036236">
    <property type="entry name" value="Znf_C2H2_sf"/>
</dbReference>
<dbReference type="Proteomes" id="UP000005408">
    <property type="component" value="Unassembled WGS sequence"/>
</dbReference>
<keyword evidence="6" id="KW-0539">Nucleus</keyword>
<evidence type="ECO:0000256" key="4">
    <source>
        <dbReference type="ARBA" id="ARBA00022771"/>
    </source>
</evidence>
<feature type="domain" description="C2H2-type" evidence="9">
    <location>
        <begin position="754"/>
        <end position="778"/>
    </location>
</feature>
<dbReference type="GO" id="GO:0008270">
    <property type="term" value="F:zinc ion binding"/>
    <property type="evidence" value="ECO:0007669"/>
    <property type="project" value="UniProtKB-KW"/>
</dbReference>
<feature type="domain" description="C2H2-type" evidence="9">
    <location>
        <begin position="842"/>
        <end position="869"/>
    </location>
</feature>
<feature type="domain" description="C2H2-type" evidence="9">
    <location>
        <begin position="1272"/>
        <end position="1299"/>
    </location>
</feature>
<accession>A0A8W8MU65</accession>
<reference evidence="10" key="1">
    <citation type="submission" date="2022-08" db="UniProtKB">
        <authorList>
            <consortium name="EnsemblMetazoa"/>
        </authorList>
    </citation>
    <scope>IDENTIFICATION</scope>
    <source>
        <strain evidence="10">05x7-T-G4-1.051#20</strain>
    </source>
</reference>
<feature type="domain" description="C2H2-type" evidence="9">
    <location>
        <begin position="547"/>
        <end position="575"/>
    </location>
</feature>